<dbReference type="STRING" id="656179.AB870_03090"/>
<dbReference type="AlphaFoldDB" id="A0A0H3WNM5"/>
<evidence type="ECO:0000313" key="2">
    <source>
        <dbReference type="Proteomes" id="UP000035651"/>
    </source>
</evidence>
<dbReference type="KEGG" id="pfg:AB870_03090"/>
<evidence type="ECO:0000313" key="1">
    <source>
        <dbReference type="EMBL" id="AKM29337.1"/>
    </source>
</evidence>
<accession>A0A0H3WNM5</accession>
<gene>
    <name evidence="1" type="ORF">AB870_03090</name>
</gene>
<keyword evidence="2" id="KW-1185">Reference proteome</keyword>
<reference evidence="1" key="1">
    <citation type="submission" date="2016-06" db="EMBL/GenBank/DDBJ databases">
        <title>Complete Genome Sequence of Pandoraea faecigallinarum DSM-23572.</title>
        <authorList>
            <person name="Yong D."/>
            <person name="Ee R."/>
            <person name="Lim Y.-L."/>
            <person name="Yin W.-F."/>
            <person name="Chan K.-G."/>
        </authorList>
    </citation>
    <scope>NUCLEOTIDE SEQUENCE</scope>
    <source>
        <strain evidence="1">DSM 23572</strain>
    </source>
</reference>
<dbReference type="EMBL" id="CP011807">
    <property type="protein sequence ID" value="AKM29337.1"/>
    <property type="molecule type" value="Genomic_DNA"/>
</dbReference>
<dbReference type="PATRIC" id="fig|656179.3.peg.681"/>
<organism evidence="1 2">
    <name type="scientific">Pandoraea faecigallinarum</name>
    <dbReference type="NCBI Taxonomy" id="656179"/>
    <lineage>
        <taxon>Bacteria</taxon>
        <taxon>Pseudomonadati</taxon>
        <taxon>Pseudomonadota</taxon>
        <taxon>Betaproteobacteria</taxon>
        <taxon>Burkholderiales</taxon>
        <taxon>Burkholderiaceae</taxon>
        <taxon>Pandoraea</taxon>
    </lineage>
</organism>
<protein>
    <submittedName>
        <fullName evidence="1">Uncharacterized protein</fullName>
    </submittedName>
</protein>
<proteinExistence type="predicted"/>
<name>A0A0H3WNM5_9BURK</name>
<dbReference type="Proteomes" id="UP000035651">
    <property type="component" value="Chromosome"/>
</dbReference>
<sequence length="100" mass="11445">MWAHRVVVSAPGFDSLACIVETDERMLVQTFFAQSAVKAFDVRVFHWLAWTNELQLDAMFVRPGIKRLADELRSVIHVNQIGASPSLPQLLEHTRHAYTR</sequence>